<feature type="compositionally biased region" description="Low complexity" evidence="1">
    <location>
        <begin position="269"/>
        <end position="308"/>
    </location>
</feature>
<keyword evidence="4" id="KW-1185">Reference proteome</keyword>
<dbReference type="GeneID" id="35426345"/>
<feature type="region of interest" description="Disordered" evidence="1">
    <location>
        <begin position="121"/>
        <end position="328"/>
    </location>
</feature>
<dbReference type="RefSeq" id="XP_065458613.1">
    <property type="nucleotide sequence ID" value="XM_065602541.1"/>
</dbReference>
<keyword evidence="2" id="KW-0732">Signal</keyword>
<sequence length="1010" mass="102494">MFSTSLLVSALLAIHTAAQTPPAYTTPTTTEQQFPITTTLHVSTSTNVTTTVTLLTTHSANSPGSTVQTQSPASYTSLTASPDNTSGTNSGGESTSGTQSESIIITISNGGTLTTTGILSTPAVTETVPSSPTTVPSESMVTSTAPADPHSQTTTLSSNGQGSETAATSSVPDSTASQSFQQTGTSFVTTTDSTGSSFQQTSTSPTTAGDPSGSSSGQPVITSSATTTESAGSLSSATSDSTESSSGQQTSTSFGTTADSATSPGDQQTSTTPPATSSSGFPSDDQTTTSGISTGTFTSSSQGQPTSGNATTTAPTNSQNGPGQGVQITLNPEWTITGDASGIVVGTSTLSPGGAGFTSGTVTISLAPGGVVVVDGSSTTLASSTTNPSTTNPSITNDSPTTSAEAGVQISVDPELTISEDASGIVIGTTTLLPGGPGFTSGTVSASLAPSGVVVVDGSTTTLPALSTGGQSSPAPSSQTDLPISGSPPSLTSRTSTPPAPLPSLPSPAPPTAPPQSPSLPPLQSSSTTAPPGFPTVPPFSALPSPTSSSTPDATDIKALVEIIVSLLRRTTPGLQDWVRGVDIDPKPIIEGLRTISHMAEETSKGITGGDRGGGCLDSLFGAFNCIIDIGTKAITSISRGVHAELQEILDTLIDITKILPELAKGSDKAPEEDPENEEQSSTSSCSAGTTTVSSCLVGCSVSLTSVANSQSFTTICSTTSCVTETCCDLEPTTTSSIIEPSDIACPLALPRLYNAPATYNSFGIAIPPWLTLPPVPDEPEPFTAAPASSQSAAQASSTTTSSLSFSYVPDSTTSYDPLTVSFSFVPDPTTSTSIAPSISATALPDFRDLKHLGDVTRKCYDPAKFRGHGDVHDGNVNMFADKVCKKFGDLELTPESKPFIHREQASGGDQINIDFVVSWIPGCRLRDGNGELVDKQKIDFKWYPEKENPHGVDWDASACIAIFMTNHAGCNNEGVGGSTDAGCLRYTTTGGRGEPIEDYMDDIVPTLPP</sequence>
<feature type="compositionally biased region" description="Low complexity" evidence="1">
    <location>
        <begin position="379"/>
        <end position="403"/>
    </location>
</feature>
<evidence type="ECO:0000313" key="4">
    <source>
        <dbReference type="Proteomes" id="UP001302367"/>
    </source>
</evidence>
<feature type="compositionally biased region" description="Polar residues" evidence="1">
    <location>
        <begin position="212"/>
        <end position="221"/>
    </location>
</feature>
<feature type="region of interest" description="Disordered" evidence="1">
    <location>
        <begin position="464"/>
        <end position="553"/>
    </location>
</feature>
<feature type="compositionally biased region" description="Polar residues" evidence="1">
    <location>
        <begin position="464"/>
        <end position="482"/>
    </location>
</feature>
<dbReference type="EMBL" id="CP134186">
    <property type="protein sequence ID" value="WPA99675.1"/>
    <property type="molecule type" value="Genomic_DNA"/>
</dbReference>
<feature type="chain" id="PRO_5047471144" evidence="2">
    <location>
        <begin position="19"/>
        <end position="1010"/>
    </location>
</feature>
<protein>
    <submittedName>
        <fullName evidence="3">Uncharacterized protein</fullName>
    </submittedName>
</protein>
<evidence type="ECO:0000313" key="3">
    <source>
        <dbReference type="EMBL" id="WPA99675.1"/>
    </source>
</evidence>
<accession>A0ABZ0NJH9</accession>
<feature type="compositionally biased region" description="Polar residues" evidence="1">
    <location>
        <begin position="60"/>
        <end position="83"/>
    </location>
</feature>
<evidence type="ECO:0000256" key="1">
    <source>
        <dbReference type="SAM" id="MobiDB-lite"/>
    </source>
</evidence>
<feature type="compositionally biased region" description="Low complexity" evidence="1">
    <location>
        <begin position="84"/>
        <end position="100"/>
    </location>
</feature>
<gene>
    <name evidence="3" type="ORF">RHO25_004293</name>
</gene>
<feature type="compositionally biased region" description="Pro residues" evidence="1">
    <location>
        <begin position="498"/>
        <end position="521"/>
    </location>
</feature>
<feature type="region of interest" description="Disordered" evidence="1">
    <location>
        <begin position="379"/>
        <end position="405"/>
    </location>
</feature>
<feature type="region of interest" description="Disordered" evidence="1">
    <location>
        <begin position="58"/>
        <end position="100"/>
    </location>
</feature>
<proteinExistence type="predicted"/>
<dbReference type="Proteomes" id="UP001302367">
    <property type="component" value="Chromosome 3"/>
</dbReference>
<feature type="region of interest" description="Disordered" evidence="1">
    <location>
        <begin position="665"/>
        <end position="689"/>
    </location>
</feature>
<reference evidence="3 4" key="1">
    <citation type="submission" date="2023-09" db="EMBL/GenBank/DDBJ databases">
        <title>Complete-Gapless Cercospora beticola genome.</title>
        <authorList>
            <person name="Wyatt N.A."/>
            <person name="Spanner R.E."/>
            <person name="Bolton M.D."/>
        </authorList>
    </citation>
    <scope>NUCLEOTIDE SEQUENCE [LARGE SCALE GENOMIC DNA]</scope>
    <source>
        <strain evidence="3">Cb09-40</strain>
    </source>
</reference>
<feature type="compositionally biased region" description="Polar residues" evidence="1">
    <location>
        <begin position="259"/>
        <end position="268"/>
    </location>
</feature>
<organism evidence="3 4">
    <name type="scientific">Cercospora beticola</name>
    <name type="common">Sugarbeet leaf spot fungus</name>
    <dbReference type="NCBI Taxonomy" id="122368"/>
    <lineage>
        <taxon>Eukaryota</taxon>
        <taxon>Fungi</taxon>
        <taxon>Dikarya</taxon>
        <taxon>Ascomycota</taxon>
        <taxon>Pezizomycotina</taxon>
        <taxon>Dothideomycetes</taxon>
        <taxon>Dothideomycetidae</taxon>
        <taxon>Mycosphaerellales</taxon>
        <taxon>Mycosphaerellaceae</taxon>
        <taxon>Cercospora</taxon>
    </lineage>
</organism>
<feature type="compositionally biased region" description="Low complexity" evidence="1">
    <location>
        <begin position="174"/>
        <end position="207"/>
    </location>
</feature>
<feature type="compositionally biased region" description="Low complexity" evidence="1">
    <location>
        <begin position="487"/>
        <end position="497"/>
    </location>
</feature>
<feature type="signal peptide" evidence="2">
    <location>
        <begin position="1"/>
        <end position="18"/>
    </location>
</feature>
<feature type="compositionally biased region" description="Low complexity" evidence="1">
    <location>
        <begin position="539"/>
        <end position="552"/>
    </location>
</feature>
<feature type="compositionally biased region" description="Low complexity" evidence="1">
    <location>
        <begin position="522"/>
        <end position="531"/>
    </location>
</feature>
<evidence type="ECO:0000256" key="2">
    <source>
        <dbReference type="SAM" id="SignalP"/>
    </source>
</evidence>
<feature type="compositionally biased region" description="Polar residues" evidence="1">
    <location>
        <begin position="309"/>
        <end position="328"/>
    </location>
</feature>
<feature type="compositionally biased region" description="Low complexity" evidence="1">
    <location>
        <begin position="222"/>
        <end position="258"/>
    </location>
</feature>
<name>A0ABZ0NJH9_CERBT</name>
<feature type="compositionally biased region" description="Polar residues" evidence="1">
    <location>
        <begin position="150"/>
        <end position="173"/>
    </location>
</feature>
<feature type="compositionally biased region" description="Low complexity" evidence="1">
    <location>
        <begin position="121"/>
        <end position="144"/>
    </location>
</feature>